<reference evidence="2" key="1">
    <citation type="journal article" date="2023" name="G3 (Bethesda)">
        <title>Whole genome assembly and annotation of the endangered Caribbean coral Acropora cervicornis.</title>
        <authorList>
            <person name="Selwyn J.D."/>
            <person name="Vollmer S.V."/>
        </authorList>
    </citation>
    <scope>NUCLEOTIDE SEQUENCE</scope>
    <source>
        <strain evidence="2">K2</strain>
    </source>
</reference>
<accession>A0AAD9Q7X9</accession>
<protein>
    <submittedName>
        <fullName evidence="2">Uncharacterized protein</fullName>
    </submittedName>
</protein>
<dbReference type="AlphaFoldDB" id="A0AAD9Q7X9"/>
<organism evidence="2 3">
    <name type="scientific">Acropora cervicornis</name>
    <name type="common">Staghorn coral</name>
    <dbReference type="NCBI Taxonomy" id="6130"/>
    <lineage>
        <taxon>Eukaryota</taxon>
        <taxon>Metazoa</taxon>
        <taxon>Cnidaria</taxon>
        <taxon>Anthozoa</taxon>
        <taxon>Hexacorallia</taxon>
        <taxon>Scleractinia</taxon>
        <taxon>Astrocoeniina</taxon>
        <taxon>Acroporidae</taxon>
        <taxon>Acropora</taxon>
    </lineage>
</organism>
<sequence length="270" mass="30261">MINHHVRKNLQIPTYPYRKYCGLGLGLGFSVVYASKGDNVTLCWRLPQSSTKTPPFRTHVMTLSRPVDEEMMRIASANETGHISREFEKHHKGLYFGRVKLHADLKKGFFYFTILNYISKLGNIYCVDYQMTGLNDIKGCHVNSVTVRNYPGDEFFHTTPTPATKGDEFFNSTSTVKAPGTKGERVSAHQTYKIPFIVAMTVVGILAILLVVVLVLCCRLAKSASYHTSTFASLENEAGKAQEIDPIKYELFLLKNADASTAYCETKIAQ</sequence>
<evidence type="ECO:0000256" key="1">
    <source>
        <dbReference type="SAM" id="Phobius"/>
    </source>
</evidence>
<keyword evidence="1" id="KW-0472">Membrane</keyword>
<keyword evidence="1" id="KW-1133">Transmembrane helix</keyword>
<comment type="caution">
    <text evidence="2">The sequence shown here is derived from an EMBL/GenBank/DDBJ whole genome shotgun (WGS) entry which is preliminary data.</text>
</comment>
<reference evidence="2" key="2">
    <citation type="journal article" date="2023" name="Science">
        <title>Genomic signatures of disease resistance in endangered staghorn corals.</title>
        <authorList>
            <person name="Vollmer S.V."/>
            <person name="Selwyn J.D."/>
            <person name="Despard B.A."/>
            <person name="Roesel C.L."/>
        </authorList>
    </citation>
    <scope>NUCLEOTIDE SEQUENCE</scope>
    <source>
        <strain evidence="2">K2</strain>
    </source>
</reference>
<dbReference type="EMBL" id="JARQWQ010000059">
    <property type="protein sequence ID" value="KAK2555970.1"/>
    <property type="molecule type" value="Genomic_DNA"/>
</dbReference>
<keyword evidence="3" id="KW-1185">Reference proteome</keyword>
<evidence type="ECO:0000313" key="3">
    <source>
        <dbReference type="Proteomes" id="UP001249851"/>
    </source>
</evidence>
<dbReference type="Proteomes" id="UP001249851">
    <property type="component" value="Unassembled WGS sequence"/>
</dbReference>
<feature type="transmembrane region" description="Helical" evidence="1">
    <location>
        <begin position="194"/>
        <end position="217"/>
    </location>
</feature>
<gene>
    <name evidence="2" type="ORF">P5673_022256</name>
</gene>
<name>A0AAD9Q7X9_ACRCE</name>
<evidence type="ECO:0000313" key="2">
    <source>
        <dbReference type="EMBL" id="KAK2555970.1"/>
    </source>
</evidence>
<keyword evidence="1" id="KW-0812">Transmembrane</keyword>
<proteinExistence type="predicted"/>